<dbReference type="AlphaFoldDB" id="W5TKI7"/>
<dbReference type="HOGENOM" id="CLU_3219248_0_0_11"/>
<organism evidence="1 2">
    <name type="scientific">Nocardia nova SH22a</name>
    <dbReference type="NCBI Taxonomy" id="1415166"/>
    <lineage>
        <taxon>Bacteria</taxon>
        <taxon>Bacillati</taxon>
        <taxon>Actinomycetota</taxon>
        <taxon>Actinomycetes</taxon>
        <taxon>Mycobacteriales</taxon>
        <taxon>Nocardiaceae</taxon>
        <taxon>Nocardia</taxon>
    </lineage>
</organism>
<proteinExistence type="predicted"/>
<accession>W5TKI7</accession>
<dbReference type="KEGG" id="nno:NONO_c49050"/>
<evidence type="ECO:0000313" key="2">
    <source>
        <dbReference type="Proteomes" id="UP000019150"/>
    </source>
</evidence>
<dbReference type="EMBL" id="CP006850">
    <property type="protein sequence ID" value="AHH19689.1"/>
    <property type="molecule type" value="Genomic_DNA"/>
</dbReference>
<name>W5TKI7_9NOCA</name>
<dbReference type="Proteomes" id="UP000019150">
    <property type="component" value="Chromosome"/>
</dbReference>
<reference evidence="1 2" key="1">
    <citation type="journal article" date="2014" name="Appl. Environ. Microbiol.">
        <title>Insights into the Microbial Degradation of Rubber and Gutta-Percha by Analysis of the Complete Genome of Nocardia nova SH22a.</title>
        <authorList>
            <person name="Luo Q."/>
            <person name="Hiessl S."/>
            <person name="Poehlein A."/>
            <person name="Daniel R."/>
            <person name="Steinbuchel A."/>
        </authorList>
    </citation>
    <scope>NUCLEOTIDE SEQUENCE [LARGE SCALE GENOMIC DNA]</scope>
    <source>
        <strain evidence="1">SH22a</strain>
    </source>
</reference>
<keyword evidence="2" id="KW-1185">Reference proteome</keyword>
<gene>
    <name evidence="1" type="ORF">NONO_c49050</name>
</gene>
<protein>
    <submittedName>
        <fullName evidence="1">Uncharacterized protein</fullName>
    </submittedName>
</protein>
<sequence length="44" mass="4594">MGCMLYHTMPSAAMASIGKFLRNNKSGLWATVSPLPAGAQVDAV</sequence>
<evidence type="ECO:0000313" key="1">
    <source>
        <dbReference type="EMBL" id="AHH19689.1"/>
    </source>
</evidence>